<dbReference type="PROSITE" id="PS50240">
    <property type="entry name" value="TRYPSIN_DOM"/>
    <property type="match status" value="1"/>
</dbReference>
<dbReference type="Pfam" id="PF00089">
    <property type="entry name" value="Trypsin"/>
    <property type="match status" value="1"/>
</dbReference>
<dbReference type="RefSeq" id="XP_055874725.1">
    <property type="nucleotide sequence ID" value="XM_056018750.1"/>
</dbReference>
<feature type="domain" description="Peptidase S1" evidence="3">
    <location>
        <begin position="13"/>
        <end position="197"/>
    </location>
</feature>
<protein>
    <submittedName>
        <fullName evidence="5">Chymotrypsinogen A-like isoform X2</fullName>
    </submittedName>
</protein>
<dbReference type="Proteomes" id="UP001165740">
    <property type="component" value="Chromosome 2"/>
</dbReference>
<reference evidence="5" key="1">
    <citation type="submission" date="2025-08" db="UniProtKB">
        <authorList>
            <consortium name="RefSeq"/>
        </authorList>
    </citation>
    <scope>IDENTIFICATION</scope>
</reference>
<dbReference type="SUPFAM" id="SSF50494">
    <property type="entry name" value="Trypsin-like serine proteases"/>
    <property type="match status" value="1"/>
</dbReference>
<name>A0A9W2ZI80_BIOGL</name>
<accession>A0A9W2ZI80</accession>
<proteinExistence type="predicted"/>
<gene>
    <name evidence="5" type="primary">LOC106059613</name>
</gene>
<dbReference type="PROSITE" id="PS00135">
    <property type="entry name" value="TRYPSIN_SER"/>
    <property type="match status" value="1"/>
</dbReference>
<dbReference type="PANTHER" id="PTHR24276">
    <property type="entry name" value="POLYSERASE-RELATED"/>
    <property type="match status" value="1"/>
</dbReference>
<feature type="signal peptide" evidence="2">
    <location>
        <begin position="1"/>
        <end position="19"/>
    </location>
</feature>
<evidence type="ECO:0000313" key="4">
    <source>
        <dbReference type="Proteomes" id="UP001165740"/>
    </source>
</evidence>
<dbReference type="PANTHER" id="PTHR24276:SF98">
    <property type="entry name" value="FI18310P1-RELATED"/>
    <property type="match status" value="1"/>
</dbReference>
<dbReference type="GO" id="GO:0006508">
    <property type="term" value="P:proteolysis"/>
    <property type="evidence" value="ECO:0007669"/>
    <property type="project" value="InterPro"/>
</dbReference>
<dbReference type="Gene3D" id="2.40.10.10">
    <property type="entry name" value="Trypsin-like serine proteases"/>
    <property type="match status" value="1"/>
</dbReference>
<organism evidence="4 5">
    <name type="scientific">Biomphalaria glabrata</name>
    <name type="common">Bloodfluke planorb</name>
    <name type="synonym">Freshwater snail</name>
    <dbReference type="NCBI Taxonomy" id="6526"/>
    <lineage>
        <taxon>Eukaryota</taxon>
        <taxon>Metazoa</taxon>
        <taxon>Spiralia</taxon>
        <taxon>Lophotrochozoa</taxon>
        <taxon>Mollusca</taxon>
        <taxon>Gastropoda</taxon>
        <taxon>Heterobranchia</taxon>
        <taxon>Euthyneura</taxon>
        <taxon>Panpulmonata</taxon>
        <taxon>Hygrophila</taxon>
        <taxon>Lymnaeoidea</taxon>
        <taxon>Planorbidae</taxon>
        <taxon>Biomphalaria</taxon>
    </lineage>
</organism>
<dbReference type="InterPro" id="IPR050430">
    <property type="entry name" value="Peptidase_S1"/>
</dbReference>
<evidence type="ECO:0000313" key="5">
    <source>
        <dbReference type="RefSeq" id="XP_055874725.1"/>
    </source>
</evidence>
<dbReference type="InterPro" id="IPR001254">
    <property type="entry name" value="Trypsin_dom"/>
</dbReference>
<dbReference type="SMART" id="SM00020">
    <property type="entry name" value="Tryp_SPc"/>
    <property type="match status" value="1"/>
</dbReference>
<sequence>MNVFIFTGLIISLIHNNMADERARKRIINGQDAQLFDVPSQVAIMKRLDTGYFDQWCGAVLVAWNKVVKLADEIDRYVNTSCIMSGWGYTNKTLWTKTNRLQKAITMIISNTYCKTFWPQFSEALDKKLFLCVYNKNGTSGQPNSICSGDSGGPLYCGPNKDILVGTAVGNESKCKGMLAQVFTNVATYKDWLADKL</sequence>
<keyword evidence="4" id="KW-1185">Reference proteome</keyword>
<keyword evidence="1" id="KW-1015">Disulfide bond</keyword>
<dbReference type="InterPro" id="IPR043504">
    <property type="entry name" value="Peptidase_S1_PA_chymotrypsin"/>
</dbReference>
<keyword evidence="2" id="KW-0732">Signal</keyword>
<dbReference type="AlphaFoldDB" id="A0A9W2ZI80"/>
<dbReference type="InterPro" id="IPR009003">
    <property type="entry name" value="Peptidase_S1_PA"/>
</dbReference>
<dbReference type="GO" id="GO:0004252">
    <property type="term" value="F:serine-type endopeptidase activity"/>
    <property type="evidence" value="ECO:0007669"/>
    <property type="project" value="InterPro"/>
</dbReference>
<feature type="chain" id="PRO_5040843545" evidence="2">
    <location>
        <begin position="20"/>
        <end position="197"/>
    </location>
</feature>
<dbReference type="GeneID" id="106059613"/>
<dbReference type="InterPro" id="IPR033116">
    <property type="entry name" value="TRYPSIN_SER"/>
</dbReference>
<evidence type="ECO:0000259" key="3">
    <source>
        <dbReference type="PROSITE" id="PS50240"/>
    </source>
</evidence>
<evidence type="ECO:0000256" key="2">
    <source>
        <dbReference type="SAM" id="SignalP"/>
    </source>
</evidence>
<evidence type="ECO:0000256" key="1">
    <source>
        <dbReference type="ARBA" id="ARBA00023157"/>
    </source>
</evidence>